<dbReference type="InParanoid" id="A0A1X2H1A5"/>
<dbReference type="AlphaFoldDB" id="A0A1X2H1A5"/>
<protein>
    <submittedName>
        <fullName evidence="1">Uncharacterized protein</fullName>
    </submittedName>
</protein>
<name>A0A1X2H1A5_SYNRA</name>
<evidence type="ECO:0000313" key="1">
    <source>
        <dbReference type="EMBL" id="ORY91213.1"/>
    </source>
</evidence>
<feature type="non-terminal residue" evidence="1">
    <location>
        <position position="1"/>
    </location>
</feature>
<comment type="caution">
    <text evidence="1">The sequence shown here is derived from an EMBL/GenBank/DDBJ whole genome shotgun (WGS) entry which is preliminary data.</text>
</comment>
<accession>A0A1X2H1A5</accession>
<dbReference type="EMBL" id="MCGN01000011">
    <property type="protein sequence ID" value="ORY91213.1"/>
    <property type="molecule type" value="Genomic_DNA"/>
</dbReference>
<reference evidence="1 2" key="1">
    <citation type="submission" date="2016-07" db="EMBL/GenBank/DDBJ databases">
        <title>Pervasive Adenine N6-methylation of Active Genes in Fungi.</title>
        <authorList>
            <consortium name="DOE Joint Genome Institute"/>
            <person name="Mondo S.J."/>
            <person name="Dannebaum R.O."/>
            <person name="Kuo R.C."/>
            <person name="Labutti K."/>
            <person name="Haridas S."/>
            <person name="Kuo A."/>
            <person name="Salamov A."/>
            <person name="Ahrendt S.R."/>
            <person name="Lipzen A."/>
            <person name="Sullivan W."/>
            <person name="Andreopoulos W.B."/>
            <person name="Clum A."/>
            <person name="Lindquist E."/>
            <person name="Daum C."/>
            <person name="Ramamoorthy G.K."/>
            <person name="Gryganskyi A."/>
            <person name="Culley D."/>
            <person name="Magnuson J.K."/>
            <person name="James T.Y."/>
            <person name="O'Malley M.A."/>
            <person name="Stajich J.E."/>
            <person name="Spatafora J.W."/>
            <person name="Visel A."/>
            <person name="Grigoriev I.V."/>
        </authorList>
    </citation>
    <scope>NUCLEOTIDE SEQUENCE [LARGE SCALE GENOMIC DNA]</scope>
    <source>
        <strain evidence="1 2">NRRL 2496</strain>
    </source>
</reference>
<organism evidence="1 2">
    <name type="scientific">Syncephalastrum racemosum</name>
    <name type="common">Filamentous fungus</name>
    <dbReference type="NCBI Taxonomy" id="13706"/>
    <lineage>
        <taxon>Eukaryota</taxon>
        <taxon>Fungi</taxon>
        <taxon>Fungi incertae sedis</taxon>
        <taxon>Mucoromycota</taxon>
        <taxon>Mucoromycotina</taxon>
        <taxon>Mucoromycetes</taxon>
        <taxon>Mucorales</taxon>
        <taxon>Syncephalastraceae</taxon>
        <taxon>Syncephalastrum</taxon>
    </lineage>
</organism>
<evidence type="ECO:0000313" key="2">
    <source>
        <dbReference type="Proteomes" id="UP000242180"/>
    </source>
</evidence>
<gene>
    <name evidence="1" type="ORF">BCR43DRAFT_538433</name>
</gene>
<keyword evidence="2" id="KW-1185">Reference proteome</keyword>
<dbReference type="Proteomes" id="UP000242180">
    <property type="component" value="Unassembled WGS sequence"/>
</dbReference>
<proteinExistence type="predicted"/>
<sequence length="176" mass="19898">LLLLVRGQNPGVTAVLTEYIPHRKDRHTGESVVCLTTVLSYCKMGVLIPLGASYSQAFPLRLCLPLYLCYVFPRIMVSHGAYLMDRYCQDPVLTVSYTVLIPSCYVPSDWELEALSYFNIQEMKRICKSCSDNASYPNSKHLKSVEYGQENIIIGKMQPVDIAMMMKNAQQCADRT</sequence>